<evidence type="ECO:0000313" key="1">
    <source>
        <dbReference type="EMBL" id="KAI1515754.1"/>
    </source>
</evidence>
<organism evidence="1 2">
    <name type="scientific">Pyrenophora tritici-repentis</name>
    <dbReference type="NCBI Taxonomy" id="45151"/>
    <lineage>
        <taxon>Eukaryota</taxon>
        <taxon>Fungi</taxon>
        <taxon>Dikarya</taxon>
        <taxon>Ascomycota</taxon>
        <taxon>Pezizomycotina</taxon>
        <taxon>Dothideomycetes</taxon>
        <taxon>Pleosporomycetidae</taxon>
        <taxon>Pleosporales</taxon>
        <taxon>Pleosporineae</taxon>
        <taxon>Pleosporaceae</taxon>
        <taxon>Pyrenophora</taxon>
    </lineage>
</organism>
<dbReference type="Proteomes" id="UP000249757">
    <property type="component" value="Unassembled WGS sequence"/>
</dbReference>
<gene>
    <name evidence="1" type="ORF">Ptr86124_005755</name>
</gene>
<protein>
    <submittedName>
        <fullName evidence="1">NMDAR2-C domain containing protein</fullName>
    </submittedName>
</protein>
<reference evidence="2" key="1">
    <citation type="journal article" date="2022" name="Microb. Genom.">
        <title>A global pangenome for the wheat fungal pathogen Pyrenophora tritici-repentis and prediction of effector protein structural homology.</title>
        <authorList>
            <person name="Moolhuijzen P.M."/>
            <person name="See P.T."/>
            <person name="Shi G."/>
            <person name="Powell H.R."/>
            <person name="Cockram J."/>
            <person name="Jorgensen L.N."/>
            <person name="Benslimane H."/>
            <person name="Strelkov S.E."/>
            <person name="Turner J."/>
            <person name="Liu Z."/>
            <person name="Moffat C.S."/>
        </authorList>
    </citation>
    <scope>NUCLEOTIDE SEQUENCE [LARGE SCALE GENOMIC DNA]</scope>
</reference>
<dbReference type="EMBL" id="NRDI02000006">
    <property type="protein sequence ID" value="KAI1515754.1"/>
    <property type="molecule type" value="Genomic_DNA"/>
</dbReference>
<dbReference type="AlphaFoldDB" id="A0A922NK46"/>
<comment type="caution">
    <text evidence="1">The sequence shown here is derived from an EMBL/GenBank/DDBJ whole genome shotgun (WGS) entry which is preliminary data.</text>
</comment>
<proteinExistence type="predicted"/>
<name>A0A922NK46_9PLEO</name>
<keyword evidence="2" id="KW-1185">Reference proteome</keyword>
<evidence type="ECO:0000313" key="2">
    <source>
        <dbReference type="Proteomes" id="UP000249757"/>
    </source>
</evidence>
<accession>A0A922NK46</accession>
<sequence>MPLDSDNIIVQILEARGNSPNTAIQLENDIQMGIEVSDNSTVEDESVQTLG</sequence>